<dbReference type="Proteomes" id="UP000694388">
    <property type="component" value="Unplaced"/>
</dbReference>
<evidence type="ECO:0000259" key="7">
    <source>
        <dbReference type="SMART" id="SM00907"/>
    </source>
</evidence>
<dbReference type="Pfam" id="PF02351">
    <property type="entry name" value="GDNF"/>
    <property type="match status" value="1"/>
</dbReference>
<feature type="chain" id="PRO_5034274159" description="GDNF/GAS1 domain-containing protein" evidence="6">
    <location>
        <begin position="16"/>
        <end position="199"/>
    </location>
</feature>
<dbReference type="PANTHER" id="PTHR10269">
    <property type="entry name" value="GDNF RECEPTOR ALPHA"/>
    <property type="match status" value="1"/>
</dbReference>
<evidence type="ECO:0000256" key="1">
    <source>
        <dbReference type="ARBA" id="ARBA00004236"/>
    </source>
</evidence>
<feature type="signal peptide" evidence="6">
    <location>
        <begin position="1"/>
        <end position="15"/>
    </location>
</feature>
<dbReference type="GO" id="GO:0009897">
    <property type="term" value="C:external side of plasma membrane"/>
    <property type="evidence" value="ECO:0007669"/>
    <property type="project" value="TreeGrafter"/>
</dbReference>
<keyword evidence="2" id="KW-1003">Cell membrane</keyword>
<dbReference type="InterPro" id="IPR003438">
    <property type="entry name" value="GDNF_rcpt"/>
</dbReference>
<reference evidence="8" key="2">
    <citation type="submission" date="2025-09" db="UniProtKB">
        <authorList>
            <consortium name="Ensembl"/>
        </authorList>
    </citation>
    <scope>IDENTIFICATION</scope>
</reference>
<accession>A0A8C4QCJ6</accession>
<evidence type="ECO:0000256" key="5">
    <source>
        <dbReference type="ARBA" id="ARBA00023180"/>
    </source>
</evidence>
<dbReference type="InterPro" id="IPR016017">
    <property type="entry name" value="GDNF/GAS1"/>
</dbReference>
<sequence length="199" mass="21785">MDWILVLTIATIGTALITRGHSAASSESDSVSRRTGRFDSMLGARRHPYQTDSVLQAGPPPYQTDSTLRAGPLPYQTDSMLRAGPPPYQTDCVRGQELCMADTVCSSSLRTLRQCVAGSGDLLELKECVAAVEALQSSALYYCRCRRGMRREKSCLRIYWVMNEGLARGDDLFESSPYEPTSYLLQALATGKTSPSLTS</sequence>
<dbReference type="PANTHER" id="PTHR10269:SF12">
    <property type="entry name" value="GLIAL CELL LINE-DERIVED NEUROTROPHIC FAMILY RECEPTOR-LIKE, ISOFORM E"/>
    <property type="match status" value="1"/>
</dbReference>
<evidence type="ECO:0000313" key="8">
    <source>
        <dbReference type="Ensembl" id="ENSEBUP00000013430.1"/>
    </source>
</evidence>
<dbReference type="GeneTree" id="ENSGT00940000156168"/>
<evidence type="ECO:0000256" key="6">
    <source>
        <dbReference type="SAM" id="SignalP"/>
    </source>
</evidence>
<dbReference type="GO" id="GO:0038023">
    <property type="term" value="F:signaling receptor activity"/>
    <property type="evidence" value="ECO:0007669"/>
    <property type="project" value="InterPro"/>
</dbReference>
<proteinExistence type="predicted"/>
<evidence type="ECO:0000256" key="4">
    <source>
        <dbReference type="ARBA" id="ARBA00023136"/>
    </source>
</evidence>
<comment type="subcellular location">
    <subcellularLocation>
        <location evidence="1">Cell membrane</location>
    </subcellularLocation>
</comment>
<reference evidence="8" key="1">
    <citation type="submission" date="2025-08" db="UniProtKB">
        <authorList>
            <consortium name="Ensembl"/>
        </authorList>
    </citation>
    <scope>IDENTIFICATION</scope>
</reference>
<keyword evidence="4" id="KW-0472">Membrane</keyword>
<dbReference type="GO" id="GO:0007399">
    <property type="term" value="P:nervous system development"/>
    <property type="evidence" value="ECO:0007669"/>
    <property type="project" value="TreeGrafter"/>
</dbReference>
<dbReference type="GO" id="GO:0043235">
    <property type="term" value="C:receptor complex"/>
    <property type="evidence" value="ECO:0007669"/>
    <property type="project" value="TreeGrafter"/>
</dbReference>
<keyword evidence="5" id="KW-0325">Glycoprotein</keyword>
<dbReference type="Ensembl" id="ENSEBUT00000014006.1">
    <property type="protein sequence ID" value="ENSEBUP00000013430.1"/>
    <property type="gene ID" value="ENSEBUG00000008481.1"/>
</dbReference>
<organism evidence="8 9">
    <name type="scientific">Eptatretus burgeri</name>
    <name type="common">Inshore hagfish</name>
    <dbReference type="NCBI Taxonomy" id="7764"/>
    <lineage>
        <taxon>Eukaryota</taxon>
        <taxon>Metazoa</taxon>
        <taxon>Chordata</taxon>
        <taxon>Craniata</taxon>
        <taxon>Vertebrata</taxon>
        <taxon>Cyclostomata</taxon>
        <taxon>Myxini</taxon>
        <taxon>Myxiniformes</taxon>
        <taxon>Myxinidae</taxon>
        <taxon>Eptatretinae</taxon>
        <taxon>Eptatretus</taxon>
    </lineage>
</organism>
<keyword evidence="9" id="KW-1185">Reference proteome</keyword>
<dbReference type="SMART" id="SM00907">
    <property type="entry name" value="GDNF"/>
    <property type="match status" value="1"/>
</dbReference>
<evidence type="ECO:0000256" key="2">
    <source>
        <dbReference type="ARBA" id="ARBA00022475"/>
    </source>
</evidence>
<evidence type="ECO:0000313" key="9">
    <source>
        <dbReference type="Proteomes" id="UP000694388"/>
    </source>
</evidence>
<protein>
    <recommendedName>
        <fullName evidence="7">GDNF/GAS1 domain-containing protein</fullName>
    </recommendedName>
</protein>
<dbReference type="AlphaFoldDB" id="A0A8C4QCJ6"/>
<evidence type="ECO:0000256" key="3">
    <source>
        <dbReference type="ARBA" id="ARBA00022729"/>
    </source>
</evidence>
<feature type="domain" description="GDNF/GAS1" evidence="7">
    <location>
        <begin position="92"/>
        <end position="166"/>
    </location>
</feature>
<keyword evidence="3 6" id="KW-0732">Signal</keyword>
<name>A0A8C4QCJ6_EPTBU</name>